<protein>
    <submittedName>
        <fullName evidence="1">Uncharacterized protein</fullName>
    </submittedName>
</protein>
<dbReference type="AlphaFoldDB" id="A0A1T4KX26"/>
<dbReference type="STRING" id="225004.SAMN02745152_00365"/>
<sequence length="389" mass="45268">MKYFIAVILNISLIFSHFPLFAGESLLSGKNVKTENSFFDKKNAQKKQDGLELNGEFRNFLFEIAKNVILQQADGEIFEISRPAVQFLLLPLWKNSTFSYLYEVFFPEKAGEINFQAIKKFEDEAESDDDDSENFDLLSVLDGKSDGEKKNADIEAVLNRLHDGKLRKISYGNEKTSVFEKDGFTVLLNADEKTAVRRTFDSNFHLVKKETFSSPQNFEKFSAVSETNYFYSDDGKLFKTEAENFSKKTRVLKTYRDDGKIEGETKIHFEEENPQAKSIYVKDSEKKWEYDEKGRIKKIILTEYFPLKNKKTEKTEHITRFEYVFEQTPDTYFYEDGKLRIKTVYDNSTDFTKTFFFDGGFSVVGKYIAGEKVSETTYLDGRSLRRLKK</sequence>
<dbReference type="RefSeq" id="WP_078930113.1">
    <property type="nucleotide sequence ID" value="NZ_FUXC01000001.1"/>
</dbReference>
<dbReference type="OrthoDB" id="10018117at2"/>
<dbReference type="Proteomes" id="UP000190395">
    <property type="component" value="Unassembled WGS sequence"/>
</dbReference>
<organism evidence="1 2">
    <name type="scientific">Treponema berlinense</name>
    <dbReference type="NCBI Taxonomy" id="225004"/>
    <lineage>
        <taxon>Bacteria</taxon>
        <taxon>Pseudomonadati</taxon>
        <taxon>Spirochaetota</taxon>
        <taxon>Spirochaetia</taxon>
        <taxon>Spirochaetales</taxon>
        <taxon>Treponemataceae</taxon>
        <taxon>Treponema</taxon>
    </lineage>
</organism>
<evidence type="ECO:0000313" key="1">
    <source>
        <dbReference type="EMBL" id="SJZ46976.1"/>
    </source>
</evidence>
<dbReference type="GeneID" id="303366640"/>
<accession>A0A1T4KX26</accession>
<evidence type="ECO:0000313" key="2">
    <source>
        <dbReference type="Proteomes" id="UP000190395"/>
    </source>
</evidence>
<gene>
    <name evidence="1" type="ORF">SAMN02745152_00365</name>
</gene>
<dbReference type="EMBL" id="FUXC01000001">
    <property type="protein sequence ID" value="SJZ46976.1"/>
    <property type="molecule type" value="Genomic_DNA"/>
</dbReference>
<name>A0A1T4KX26_9SPIR</name>
<reference evidence="1 2" key="1">
    <citation type="submission" date="2017-02" db="EMBL/GenBank/DDBJ databases">
        <authorList>
            <person name="Peterson S.W."/>
        </authorList>
    </citation>
    <scope>NUCLEOTIDE SEQUENCE [LARGE SCALE GENOMIC DNA]</scope>
    <source>
        <strain evidence="1 2">ATCC BAA-909</strain>
    </source>
</reference>
<keyword evidence="2" id="KW-1185">Reference proteome</keyword>
<proteinExistence type="predicted"/>